<comment type="function">
    <text evidence="9">Splits internally a 1,3-beta-glucan molecule and transfers the newly generated reducing end (the donor) to the non-reducing end of another 1,3-beta-glucan molecule (the acceptor) forming a 1,3-beta linkage, resulting in the elongation of 1,3-beta-glucan chains in the cell wall.</text>
</comment>
<feature type="region of interest" description="Disordered" evidence="10">
    <location>
        <begin position="336"/>
        <end position="357"/>
    </location>
</feature>
<dbReference type="Pfam" id="PF03198">
    <property type="entry name" value="Glyco_hydro_72"/>
    <property type="match status" value="1"/>
</dbReference>
<feature type="chain" id="PRO_5041481459" description="1,3-beta-glucanosyltransferase" evidence="9">
    <location>
        <begin position="23"/>
        <end position="548"/>
    </location>
</feature>
<comment type="subcellular location">
    <subcellularLocation>
        <location evidence="1 9">Cell membrane</location>
        <topology evidence="1 9">Lipid-anchor</topology>
        <topology evidence="1 9">GPI-anchor</topology>
    </subcellularLocation>
</comment>
<evidence type="ECO:0000256" key="8">
    <source>
        <dbReference type="ARBA" id="ARBA00023288"/>
    </source>
</evidence>
<dbReference type="AlphaFoldDB" id="A0AA43QG69"/>
<dbReference type="Pfam" id="PF07983">
    <property type="entry name" value="X8"/>
    <property type="match status" value="1"/>
</dbReference>
<comment type="caution">
    <text evidence="12">The sequence shown here is derived from an EMBL/GenBank/DDBJ whole genome shotgun (WGS) entry which is preliminary data.</text>
</comment>
<evidence type="ECO:0000313" key="13">
    <source>
        <dbReference type="Proteomes" id="UP001161017"/>
    </source>
</evidence>
<keyword evidence="7" id="KW-0325">Glycoprotein</keyword>
<dbReference type="Gene3D" id="3.20.20.80">
    <property type="entry name" value="Glycosidases"/>
    <property type="match status" value="1"/>
</dbReference>
<dbReference type="SMART" id="SM00768">
    <property type="entry name" value="X8"/>
    <property type="match status" value="1"/>
</dbReference>
<evidence type="ECO:0000256" key="7">
    <source>
        <dbReference type="ARBA" id="ARBA00023180"/>
    </source>
</evidence>
<evidence type="ECO:0000313" key="12">
    <source>
        <dbReference type="EMBL" id="MDI1485077.1"/>
    </source>
</evidence>
<evidence type="ECO:0000256" key="1">
    <source>
        <dbReference type="ARBA" id="ARBA00004609"/>
    </source>
</evidence>
<evidence type="ECO:0000256" key="3">
    <source>
        <dbReference type="ARBA" id="ARBA00022622"/>
    </source>
</evidence>
<feature type="domain" description="X8" evidence="11">
    <location>
        <begin position="383"/>
        <end position="477"/>
    </location>
</feature>
<dbReference type="SUPFAM" id="SSF51445">
    <property type="entry name" value="(Trans)glycosidases"/>
    <property type="match status" value="1"/>
</dbReference>
<evidence type="ECO:0000256" key="6">
    <source>
        <dbReference type="ARBA" id="ARBA00023157"/>
    </source>
</evidence>
<dbReference type="EMBL" id="JAPUFD010000001">
    <property type="protein sequence ID" value="MDI1485077.1"/>
    <property type="molecule type" value="Genomic_DNA"/>
</dbReference>
<sequence length="548" mass="58454">MTSSRLQRCIAGIVAFFTLAQAADLDPIVIKGSKFFYKTNGTEFFIKGIAYQQDFAGNGSTTLTNGQTSYTDPLANATACERDIPYLQQLQTNTIRTYAVDPTKDHSQCMQMLADAGIYVISDLGEPATSIDRNLPEWNAELYARYAAVVDNLASYTNTLGFFAGNEVSNQPNNTVASAFVKAAVRDMKAYIVQKKYRPIGVGYATNDDDTREELANYFDCGSSADSIDFWGYNIYSWCGVSSYADSKYEDRTQEFSSYNVPAFFAEYGCNKVEPRLFDEVESLYGTNMTPVWSGGIVYMYFQEANDFGLVTLGSDNKVTKLPDYSALSSQIAKVTPTGPNSASYSPTNSPQGCPTTDSQWQAVTQLPPTPNTASCDCMYSNLTCVAKSDLADSKIQSQFGFICDPSLGNNCGGVTANASTGVYGTWSMCNATQRLSWAFNEYYLNQTATNTKNTDPCDFSGTAQKVSPKPANSCKSVLSQAGAAATGSVTNAPTPTGGSGGSGGSGSSSSSKGAAGVVGVPAIDLAALKLGAYVCTAVLVGMGMMLL</sequence>
<dbReference type="InterPro" id="IPR004886">
    <property type="entry name" value="Glucanosyltransferase"/>
</dbReference>
<keyword evidence="5 9" id="KW-0472">Membrane</keyword>
<evidence type="ECO:0000256" key="9">
    <source>
        <dbReference type="RuleBase" id="RU361209"/>
    </source>
</evidence>
<keyword evidence="8 9" id="KW-0449">Lipoprotein</keyword>
<dbReference type="FunFam" id="3.20.20.80:FF:000038">
    <property type="entry name" value="1,3-beta-glucanosyltransferase"/>
    <property type="match status" value="1"/>
</dbReference>
<dbReference type="PANTHER" id="PTHR31468">
    <property type="entry name" value="1,3-BETA-GLUCANOSYLTRANSFERASE GAS1"/>
    <property type="match status" value="1"/>
</dbReference>
<dbReference type="GO" id="GO:0098552">
    <property type="term" value="C:side of membrane"/>
    <property type="evidence" value="ECO:0007669"/>
    <property type="project" value="UniProtKB-KW"/>
</dbReference>
<dbReference type="GO" id="GO:0005886">
    <property type="term" value="C:plasma membrane"/>
    <property type="evidence" value="ECO:0007669"/>
    <property type="project" value="UniProtKB-SubCell"/>
</dbReference>
<evidence type="ECO:0000259" key="11">
    <source>
        <dbReference type="SMART" id="SM00768"/>
    </source>
</evidence>
<name>A0AA43QG69_9LECA</name>
<evidence type="ECO:0000256" key="4">
    <source>
        <dbReference type="ARBA" id="ARBA00022729"/>
    </source>
</evidence>
<feature type="compositionally biased region" description="Polar residues" evidence="10">
    <location>
        <begin position="488"/>
        <end position="497"/>
    </location>
</feature>
<keyword evidence="13" id="KW-1185">Reference proteome</keyword>
<feature type="region of interest" description="Disordered" evidence="10">
    <location>
        <begin position="487"/>
        <end position="511"/>
    </location>
</feature>
<proteinExistence type="inferred from homology"/>
<dbReference type="EC" id="2.4.1.-" evidence="9"/>
<feature type="signal peptide" evidence="9">
    <location>
        <begin position="1"/>
        <end position="22"/>
    </location>
</feature>
<evidence type="ECO:0000256" key="5">
    <source>
        <dbReference type="ARBA" id="ARBA00023136"/>
    </source>
</evidence>
<accession>A0AA43QG69</accession>
<keyword evidence="4 9" id="KW-0732">Signal</keyword>
<dbReference type="GO" id="GO:0031505">
    <property type="term" value="P:fungal-type cell wall organization"/>
    <property type="evidence" value="ECO:0007669"/>
    <property type="project" value="TreeGrafter"/>
</dbReference>
<feature type="compositionally biased region" description="Gly residues" evidence="10">
    <location>
        <begin position="498"/>
        <end position="507"/>
    </location>
</feature>
<gene>
    <name evidence="12" type="primary">gel4</name>
    <name evidence="12" type="ORF">OHK93_000211</name>
</gene>
<evidence type="ECO:0000256" key="10">
    <source>
        <dbReference type="SAM" id="MobiDB-lite"/>
    </source>
</evidence>
<evidence type="ECO:0000256" key="2">
    <source>
        <dbReference type="ARBA" id="ARBA00007528"/>
    </source>
</evidence>
<dbReference type="Gene3D" id="1.20.58.1040">
    <property type="match status" value="1"/>
</dbReference>
<protein>
    <recommendedName>
        <fullName evidence="9">1,3-beta-glucanosyltransferase</fullName>
        <ecNumber evidence="9">2.4.1.-</ecNumber>
    </recommendedName>
</protein>
<dbReference type="PANTHER" id="PTHR31468:SF2">
    <property type="entry name" value="1,3-BETA-GLUCANOSYLTRANSFERASE GAS1"/>
    <property type="match status" value="1"/>
</dbReference>
<organism evidence="12 13">
    <name type="scientific">Ramalina farinacea</name>
    <dbReference type="NCBI Taxonomy" id="258253"/>
    <lineage>
        <taxon>Eukaryota</taxon>
        <taxon>Fungi</taxon>
        <taxon>Dikarya</taxon>
        <taxon>Ascomycota</taxon>
        <taxon>Pezizomycotina</taxon>
        <taxon>Lecanoromycetes</taxon>
        <taxon>OSLEUM clade</taxon>
        <taxon>Lecanoromycetidae</taxon>
        <taxon>Lecanorales</taxon>
        <taxon>Lecanorineae</taxon>
        <taxon>Ramalinaceae</taxon>
        <taxon>Ramalina</taxon>
    </lineage>
</organism>
<keyword evidence="3 9" id="KW-0336">GPI-anchor</keyword>
<comment type="similarity">
    <text evidence="2 9">Belongs to the glycosyl hydrolase 72 family.</text>
</comment>
<reference evidence="12" key="1">
    <citation type="journal article" date="2023" name="Genome Biol. Evol.">
        <title>First Whole Genome Sequence and Flow Cytometry Genome Size Data for the Lichen-Forming Fungus Ramalina farinacea (Ascomycota).</title>
        <authorList>
            <person name="Llewellyn T."/>
            <person name="Mian S."/>
            <person name="Hill R."/>
            <person name="Leitch I.J."/>
            <person name="Gaya E."/>
        </authorList>
    </citation>
    <scope>NUCLEOTIDE SEQUENCE</scope>
    <source>
        <strain evidence="12">LIQ254RAFAR</strain>
    </source>
</reference>
<dbReference type="GO" id="GO:0042124">
    <property type="term" value="F:1,3-beta-glucanosyltransferase activity"/>
    <property type="evidence" value="ECO:0007669"/>
    <property type="project" value="TreeGrafter"/>
</dbReference>
<dbReference type="Proteomes" id="UP001161017">
    <property type="component" value="Unassembled WGS sequence"/>
</dbReference>
<keyword evidence="9" id="KW-0808">Transferase</keyword>
<keyword evidence="6" id="KW-1015">Disulfide bond</keyword>
<dbReference type="InterPro" id="IPR017853">
    <property type="entry name" value="GH"/>
</dbReference>
<dbReference type="InterPro" id="IPR012946">
    <property type="entry name" value="X8"/>
</dbReference>
<dbReference type="GO" id="GO:0071970">
    <property type="term" value="P:fungal-type cell wall (1-&gt;3)-beta-D-glucan biosynthetic process"/>
    <property type="evidence" value="ECO:0007669"/>
    <property type="project" value="TreeGrafter"/>
</dbReference>